<dbReference type="InterPro" id="IPR050250">
    <property type="entry name" value="Macrolide_Exporter_MacB"/>
</dbReference>
<reference evidence="9" key="1">
    <citation type="submission" date="2020-10" db="EMBL/GenBank/DDBJ databases">
        <authorList>
            <person name="Gilroy R."/>
        </authorList>
    </citation>
    <scope>NUCLEOTIDE SEQUENCE</scope>
    <source>
        <strain evidence="9">ChiSxjej2B14-8506</strain>
    </source>
</reference>
<feature type="transmembrane region" description="Helical" evidence="7">
    <location>
        <begin position="155"/>
        <end position="176"/>
    </location>
</feature>
<evidence type="ECO:0000256" key="4">
    <source>
        <dbReference type="ARBA" id="ARBA00022989"/>
    </source>
</evidence>
<evidence type="ECO:0000256" key="6">
    <source>
        <dbReference type="ARBA" id="ARBA00038076"/>
    </source>
</evidence>
<comment type="subcellular location">
    <subcellularLocation>
        <location evidence="1">Cell membrane</location>
        <topology evidence="1">Multi-pass membrane protein</topology>
    </subcellularLocation>
</comment>
<keyword evidence="5 7" id="KW-0472">Membrane</keyword>
<evidence type="ECO:0000259" key="8">
    <source>
        <dbReference type="Pfam" id="PF02687"/>
    </source>
</evidence>
<name>A0A9D1LT60_9FIRM</name>
<dbReference type="Proteomes" id="UP000824123">
    <property type="component" value="Unassembled WGS sequence"/>
</dbReference>
<dbReference type="EMBL" id="DVNK01000060">
    <property type="protein sequence ID" value="HIU47594.1"/>
    <property type="molecule type" value="Genomic_DNA"/>
</dbReference>
<dbReference type="AlphaFoldDB" id="A0A9D1LT60"/>
<keyword evidence="4 7" id="KW-1133">Transmembrane helix</keyword>
<feature type="non-terminal residue" evidence="9">
    <location>
        <position position="1"/>
    </location>
</feature>
<accession>A0A9D1LT60</accession>
<evidence type="ECO:0000256" key="5">
    <source>
        <dbReference type="ARBA" id="ARBA00023136"/>
    </source>
</evidence>
<evidence type="ECO:0000256" key="3">
    <source>
        <dbReference type="ARBA" id="ARBA00022692"/>
    </source>
</evidence>
<dbReference type="PANTHER" id="PTHR30572">
    <property type="entry name" value="MEMBRANE COMPONENT OF TRANSPORTER-RELATED"/>
    <property type="match status" value="1"/>
</dbReference>
<comment type="caution">
    <text evidence="9">The sequence shown here is derived from an EMBL/GenBank/DDBJ whole genome shotgun (WGS) entry which is preliminary data.</text>
</comment>
<evidence type="ECO:0000313" key="10">
    <source>
        <dbReference type="Proteomes" id="UP000824123"/>
    </source>
</evidence>
<evidence type="ECO:0000256" key="2">
    <source>
        <dbReference type="ARBA" id="ARBA00022475"/>
    </source>
</evidence>
<feature type="domain" description="ABC3 transporter permease C-terminal" evidence="8">
    <location>
        <begin position="163"/>
        <end position="270"/>
    </location>
</feature>
<keyword evidence="3 7" id="KW-0812">Transmembrane</keyword>
<reference evidence="9" key="2">
    <citation type="journal article" date="2021" name="PeerJ">
        <title>Extensive microbial diversity within the chicken gut microbiome revealed by metagenomics and culture.</title>
        <authorList>
            <person name="Gilroy R."/>
            <person name="Ravi A."/>
            <person name="Getino M."/>
            <person name="Pursley I."/>
            <person name="Horton D.L."/>
            <person name="Alikhan N.F."/>
            <person name="Baker D."/>
            <person name="Gharbi K."/>
            <person name="Hall N."/>
            <person name="Watson M."/>
            <person name="Adriaenssens E.M."/>
            <person name="Foster-Nyarko E."/>
            <person name="Jarju S."/>
            <person name="Secka A."/>
            <person name="Antonio M."/>
            <person name="Oren A."/>
            <person name="Chaudhuri R.R."/>
            <person name="La Ragione R."/>
            <person name="Hildebrand F."/>
            <person name="Pallen M.J."/>
        </authorList>
    </citation>
    <scope>NUCLEOTIDE SEQUENCE</scope>
    <source>
        <strain evidence="9">ChiSxjej2B14-8506</strain>
    </source>
</reference>
<dbReference type="GO" id="GO:0005886">
    <property type="term" value="C:plasma membrane"/>
    <property type="evidence" value="ECO:0007669"/>
    <property type="project" value="UniProtKB-SubCell"/>
</dbReference>
<evidence type="ECO:0000256" key="7">
    <source>
        <dbReference type="SAM" id="Phobius"/>
    </source>
</evidence>
<dbReference type="InterPro" id="IPR003838">
    <property type="entry name" value="ABC3_permease_C"/>
</dbReference>
<organism evidence="9 10">
    <name type="scientific">Candidatus Fimadaptatus faecigallinarum</name>
    <dbReference type="NCBI Taxonomy" id="2840814"/>
    <lineage>
        <taxon>Bacteria</taxon>
        <taxon>Bacillati</taxon>
        <taxon>Bacillota</taxon>
        <taxon>Clostridia</taxon>
        <taxon>Eubacteriales</taxon>
        <taxon>Candidatus Fimadaptatus</taxon>
    </lineage>
</organism>
<dbReference type="PANTHER" id="PTHR30572:SF4">
    <property type="entry name" value="ABC TRANSPORTER PERMEASE YTRF"/>
    <property type="match status" value="1"/>
</dbReference>
<proteinExistence type="inferred from homology"/>
<dbReference type="GO" id="GO:0022857">
    <property type="term" value="F:transmembrane transporter activity"/>
    <property type="evidence" value="ECO:0007669"/>
    <property type="project" value="TreeGrafter"/>
</dbReference>
<feature type="transmembrane region" description="Helical" evidence="7">
    <location>
        <begin position="212"/>
        <end position="237"/>
    </location>
</feature>
<comment type="similarity">
    <text evidence="6">Belongs to the ABC-4 integral membrane protein family.</text>
</comment>
<evidence type="ECO:0000256" key="1">
    <source>
        <dbReference type="ARBA" id="ARBA00004651"/>
    </source>
</evidence>
<keyword evidence="2" id="KW-1003">Cell membrane</keyword>
<feature type="transmembrane region" description="Helical" evidence="7">
    <location>
        <begin position="249"/>
        <end position="272"/>
    </location>
</feature>
<dbReference type="Pfam" id="PF02687">
    <property type="entry name" value="FtsX"/>
    <property type="match status" value="1"/>
</dbReference>
<sequence length="288" mass="31470">LVALDTADASSLVGYLVGIDDQALTNMGLPLGDYVYISTDRPDLFQDINVVTLSAMRTSNDGLEVVTQVTLPVGGFVPTAYRWASESIAPNIYVSNELLLKLIPDAEPYSVQFNVSDDQERSVYDTLTAEIAASSTMRLSSRIQAKERLRQMQSVLYILGGGIAILLGFVGLLNFVNILSASIVRRKVEFAILESIGMTKRQLRQQVIYEGASYAIIAILLFSTLGTTLTLMLLNVFSSQVSYALCRYPVLPALLIVIALGILSTVIPTILFQCSCKTSLIDRLRSVE</sequence>
<evidence type="ECO:0000313" key="9">
    <source>
        <dbReference type="EMBL" id="HIU47594.1"/>
    </source>
</evidence>
<gene>
    <name evidence="9" type="ORF">IAC59_10130</name>
</gene>
<protein>
    <submittedName>
        <fullName evidence="9">ABC transporter permease</fullName>
    </submittedName>
</protein>